<dbReference type="InterPro" id="IPR007484">
    <property type="entry name" value="Peptidase_M28"/>
</dbReference>
<dbReference type="InterPro" id="IPR039373">
    <property type="entry name" value="Peptidase_M28B"/>
</dbReference>
<comment type="caution">
    <text evidence="7">The sequence shown here is derived from an EMBL/GenBank/DDBJ whole genome shotgun (WGS) entry which is preliminary data.</text>
</comment>
<evidence type="ECO:0000256" key="2">
    <source>
        <dbReference type="SAM" id="MobiDB-lite"/>
    </source>
</evidence>
<dbReference type="Pfam" id="PF02225">
    <property type="entry name" value="PA"/>
    <property type="match status" value="1"/>
</dbReference>
<sequence>MDEKVEFEFSGRKPINKKRHFLLNPYLWVASALLFIIYNLNSVIFRNDSFIINDDTKLDPKSILLDSLKTNLAGNWSHKYTTHGPHLAGTNYDLVDWTNTKFKLYGFEPTIDTYEIYVSYPKSTNLQLITEKDKVIYHPSLVEPELKEDPSSFHNNSNPVFLGYSGNGNATAEYIYANYGTKEDFEKLQHHKVDISGKIVLVRYGKILRGLKVKFAQDFGAVGVLIFTDPAEDRGNLPKHKDDYYPKLNSTARNPYAVQRGSVQFTALNPGDPTLDETQNARLGSPKDRKDPHRFTPKIPVLPISYAEVQPILKKLNGKGKQFDSFKGELKDVEYYTGPNVEYKLNLYNKQDFNITQLWNVYGEIKGEKPNEVIIIGNHRDSWNGGAGDPNSGSAVLIELARSLGELKNSGFKFKRSIVLQSYDGEEYGLLGSTEAGKYYAEKYQKDVVTYINLDTAVTGKQFKLGATPLLNEVLLKIAKELDYPNEKGQSLYDHFKSTRETIGTLGSGSDFTVTLDFLGISSIDVGFSQGKDDPVYHYHSNYDSFHWMKNFGDPGFIYHNLLSKYIALLTLELSEKEIIAFNLSDYSKSILKYFEATANEVPEEWLDKKVGEKEDEDDDDEVEQSRYIKKITQGYYQDSILSKRCQMMNQINNHKRGKKLIDLLSNTHDELKFLQNATKGYDYTSKELQKQFDIIDELPFWKKIKLHFQIKYHNKVLQYFERNFLFKNGLKNRPFFKHIVYTSGRYTGYSSQELPGLREAIEDDDFDRFVKWVNILFKTSERISKKLT</sequence>
<dbReference type="InterPro" id="IPR036757">
    <property type="entry name" value="TFR-like_dimer_dom_sf"/>
</dbReference>
<evidence type="ECO:0000256" key="1">
    <source>
        <dbReference type="ARBA" id="ARBA00005634"/>
    </source>
</evidence>
<feature type="region of interest" description="Disordered" evidence="2">
    <location>
        <begin position="268"/>
        <end position="294"/>
    </location>
</feature>
<dbReference type="GO" id="GO:0004180">
    <property type="term" value="F:carboxypeptidase activity"/>
    <property type="evidence" value="ECO:0007669"/>
    <property type="project" value="TreeGrafter"/>
</dbReference>
<dbReference type="OrthoDB" id="5841748at2759"/>
<dbReference type="SUPFAM" id="SSF47672">
    <property type="entry name" value="Transferrin receptor-like dimerisation domain"/>
    <property type="match status" value="1"/>
</dbReference>
<dbReference type="PANTHER" id="PTHR10404:SF46">
    <property type="entry name" value="VACUOLAR PROTEIN SORTING-ASSOCIATED PROTEIN 70"/>
    <property type="match status" value="1"/>
</dbReference>
<name>A0A9W4U0F3_9ASCO</name>
<reference evidence="7" key="1">
    <citation type="submission" date="2022-12" db="EMBL/GenBank/DDBJ databases">
        <authorList>
            <person name="Brejova B."/>
        </authorList>
    </citation>
    <scope>NUCLEOTIDE SEQUENCE</scope>
</reference>
<evidence type="ECO:0000259" key="6">
    <source>
        <dbReference type="Pfam" id="PF04389"/>
    </source>
</evidence>
<keyword evidence="3" id="KW-0812">Transmembrane</keyword>
<evidence type="ECO:0000259" key="4">
    <source>
        <dbReference type="Pfam" id="PF02225"/>
    </source>
</evidence>
<comment type="similarity">
    <text evidence="1">Belongs to the peptidase M28 family. M28B subfamily.</text>
</comment>
<gene>
    <name evidence="7" type="ORF">CANVERA_P4904</name>
</gene>
<dbReference type="Gene3D" id="3.50.30.30">
    <property type="match status" value="1"/>
</dbReference>
<dbReference type="PANTHER" id="PTHR10404">
    <property type="entry name" value="N-ACETYLATED-ALPHA-LINKED ACIDIC DIPEPTIDASE"/>
    <property type="match status" value="1"/>
</dbReference>
<feature type="domain" description="Transferrin receptor-like dimerisation" evidence="5">
    <location>
        <begin position="672"/>
        <end position="788"/>
    </location>
</feature>
<dbReference type="CDD" id="cd02121">
    <property type="entry name" value="PA_GCPII_like"/>
    <property type="match status" value="1"/>
</dbReference>
<proteinExistence type="inferred from homology"/>
<evidence type="ECO:0000259" key="5">
    <source>
        <dbReference type="Pfam" id="PF04253"/>
    </source>
</evidence>
<dbReference type="Proteomes" id="UP001152885">
    <property type="component" value="Unassembled WGS sequence"/>
</dbReference>
<keyword evidence="8" id="KW-1185">Reference proteome</keyword>
<feature type="domain" description="PA" evidence="4">
    <location>
        <begin position="173"/>
        <end position="237"/>
    </location>
</feature>
<keyword evidence="3" id="KW-0472">Membrane</keyword>
<organism evidence="7 8">
    <name type="scientific">Candida verbasci</name>
    <dbReference type="NCBI Taxonomy" id="1227364"/>
    <lineage>
        <taxon>Eukaryota</taxon>
        <taxon>Fungi</taxon>
        <taxon>Dikarya</taxon>
        <taxon>Ascomycota</taxon>
        <taxon>Saccharomycotina</taxon>
        <taxon>Pichiomycetes</taxon>
        <taxon>Debaryomycetaceae</taxon>
        <taxon>Candida/Lodderomyces clade</taxon>
        <taxon>Candida</taxon>
    </lineage>
</organism>
<evidence type="ECO:0000313" key="8">
    <source>
        <dbReference type="Proteomes" id="UP001152885"/>
    </source>
</evidence>
<feature type="transmembrane region" description="Helical" evidence="3">
    <location>
        <begin position="21"/>
        <end position="40"/>
    </location>
</feature>
<feature type="compositionally biased region" description="Basic and acidic residues" evidence="2">
    <location>
        <begin position="285"/>
        <end position="294"/>
    </location>
</feature>
<dbReference type="Pfam" id="PF04389">
    <property type="entry name" value="Peptidase_M28"/>
    <property type="match status" value="1"/>
</dbReference>
<dbReference type="Gene3D" id="1.20.930.40">
    <property type="entry name" value="Transferrin receptor-like, dimerisation domain"/>
    <property type="match status" value="1"/>
</dbReference>
<dbReference type="InterPro" id="IPR046450">
    <property type="entry name" value="PA_dom_sf"/>
</dbReference>
<dbReference type="Pfam" id="PF04253">
    <property type="entry name" value="TFR_dimer"/>
    <property type="match status" value="1"/>
</dbReference>
<dbReference type="Gene3D" id="3.40.630.10">
    <property type="entry name" value="Zn peptidases"/>
    <property type="match status" value="1"/>
</dbReference>
<dbReference type="InterPro" id="IPR003137">
    <property type="entry name" value="PA_domain"/>
</dbReference>
<evidence type="ECO:0000313" key="7">
    <source>
        <dbReference type="EMBL" id="CAI5760394.1"/>
    </source>
</evidence>
<protein>
    <submittedName>
        <fullName evidence="7">Uncharacterized protein</fullName>
    </submittedName>
</protein>
<dbReference type="SUPFAM" id="SSF52025">
    <property type="entry name" value="PA domain"/>
    <property type="match status" value="1"/>
</dbReference>
<dbReference type="AlphaFoldDB" id="A0A9W4U0F3"/>
<dbReference type="FunFam" id="3.40.630.10:FF:000101">
    <property type="entry name" value="N-acetylated alpha-linked acidic dipeptidase like 1"/>
    <property type="match status" value="1"/>
</dbReference>
<dbReference type="InterPro" id="IPR007365">
    <property type="entry name" value="TFR-like_dimer_dom"/>
</dbReference>
<dbReference type="EMBL" id="CANTUO010000006">
    <property type="protein sequence ID" value="CAI5760394.1"/>
    <property type="molecule type" value="Genomic_DNA"/>
</dbReference>
<feature type="domain" description="Peptidase M28" evidence="6">
    <location>
        <begin position="360"/>
        <end position="546"/>
    </location>
</feature>
<evidence type="ECO:0000256" key="3">
    <source>
        <dbReference type="SAM" id="Phobius"/>
    </source>
</evidence>
<dbReference type="CDD" id="cd08022">
    <property type="entry name" value="M28_PSMA_like"/>
    <property type="match status" value="1"/>
</dbReference>
<keyword evidence="3" id="KW-1133">Transmembrane helix</keyword>
<accession>A0A9W4U0F3</accession>
<dbReference type="SUPFAM" id="SSF53187">
    <property type="entry name" value="Zn-dependent exopeptidases"/>
    <property type="match status" value="1"/>
</dbReference>